<dbReference type="EMBL" id="NBNE01000199">
    <property type="protein sequence ID" value="OWZ21672.1"/>
    <property type="molecule type" value="Genomic_DNA"/>
</dbReference>
<evidence type="ECO:0000313" key="1">
    <source>
        <dbReference type="EMBL" id="OWZ21672.1"/>
    </source>
</evidence>
<accession>A0A225WVG5</accession>
<evidence type="ECO:0000313" key="2">
    <source>
        <dbReference type="Proteomes" id="UP000198211"/>
    </source>
</evidence>
<name>A0A225WVG5_9STRA</name>
<comment type="caution">
    <text evidence="1">The sequence shown here is derived from an EMBL/GenBank/DDBJ whole genome shotgun (WGS) entry which is preliminary data.</text>
</comment>
<organism evidence="1 2">
    <name type="scientific">Phytophthora megakarya</name>
    <dbReference type="NCBI Taxonomy" id="4795"/>
    <lineage>
        <taxon>Eukaryota</taxon>
        <taxon>Sar</taxon>
        <taxon>Stramenopiles</taxon>
        <taxon>Oomycota</taxon>
        <taxon>Peronosporomycetes</taxon>
        <taxon>Peronosporales</taxon>
        <taxon>Peronosporaceae</taxon>
        <taxon>Phytophthora</taxon>
    </lineage>
</organism>
<dbReference type="Proteomes" id="UP000198211">
    <property type="component" value="Unassembled WGS sequence"/>
</dbReference>
<dbReference type="OrthoDB" id="91656at2759"/>
<protein>
    <submittedName>
        <fullName evidence="1">Uncharacterized protein</fullName>
    </submittedName>
</protein>
<reference evidence="2" key="1">
    <citation type="submission" date="2017-03" db="EMBL/GenBank/DDBJ databases">
        <title>Phytopthora megakarya and P. palmivora, two closely related causual agents of cacao black pod achieved similar genome size and gene model numbers by different mechanisms.</title>
        <authorList>
            <person name="Ali S."/>
            <person name="Shao J."/>
            <person name="Larry D.J."/>
            <person name="Kronmiller B."/>
            <person name="Shen D."/>
            <person name="Strem M.D."/>
            <person name="Melnick R.L."/>
            <person name="Guiltinan M.J."/>
            <person name="Tyler B.M."/>
            <person name="Meinhardt L.W."/>
            <person name="Bailey B.A."/>
        </authorList>
    </citation>
    <scope>NUCLEOTIDE SEQUENCE [LARGE SCALE GENOMIC DNA]</scope>
    <source>
        <strain evidence="2">zdho120</strain>
    </source>
</reference>
<sequence length="124" mass="13918">MQRLLHNFVTKITLAQSMKMFTAPKSAKRSWTEHYLYLVAVSEACGHLVNDANLLEDAADFESQCVAAEGGTLKVTKRGSVMVETTAMGKKTKVKLLDVQNAENFERNINSYGLLEKKGFRIKY</sequence>
<gene>
    <name evidence="1" type="ORF">PHMEG_0003732</name>
</gene>
<dbReference type="AlphaFoldDB" id="A0A225WVG5"/>
<keyword evidence="2" id="KW-1185">Reference proteome</keyword>
<proteinExistence type="predicted"/>